<dbReference type="PANTHER" id="PTHR47894">
    <property type="entry name" value="HTH-TYPE TRANSCRIPTIONAL REGULATOR GADX"/>
    <property type="match status" value="1"/>
</dbReference>
<evidence type="ECO:0000259" key="2">
    <source>
        <dbReference type="PROSITE" id="PS01124"/>
    </source>
</evidence>
<dbReference type="PANTHER" id="PTHR47894:SF4">
    <property type="entry name" value="HTH-TYPE TRANSCRIPTIONAL REGULATOR GADX"/>
    <property type="match status" value="1"/>
</dbReference>
<dbReference type="AlphaFoldDB" id="A0A369XNG3"/>
<reference evidence="3 4" key="1">
    <citation type="submission" date="2018-05" db="EMBL/GenBank/DDBJ databases">
        <title>Integrated omic analyses show evidence that a Ca. Accumulibacter phosphatis strain performs denitrification under micro-aerobic conditions.</title>
        <authorList>
            <person name="Camejo P.Y."/>
            <person name="Katherine M.D."/>
            <person name="Daniel N.R."/>
        </authorList>
    </citation>
    <scope>NUCLEOTIDE SEQUENCE [LARGE SCALE GENOMIC DNA]</scope>
    <source>
        <strain evidence="3">UW-LDO-IC</strain>
    </source>
</reference>
<dbReference type="EMBL" id="QPGA01000022">
    <property type="protein sequence ID" value="RDE50332.1"/>
    <property type="molecule type" value="Genomic_DNA"/>
</dbReference>
<accession>A0A369XNG3</accession>
<dbReference type="PROSITE" id="PS01124">
    <property type="entry name" value="HTH_ARAC_FAMILY_2"/>
    <property type="match status" value="1"/>
</dbReference>
<sequence length="65" mass="7303">MNPRQLNRLLEREGCTYREILDEARCALALRLMCLTDLSLGQIATVLDYASVSAFTTAANMHDSR</sequence>
<protein>
    <submittedName>
        <fullName evidence="3">Helix-turn-helix domain-containing protein</fullName>
    </submittedName>
</protein>
<dbReference type="Pfam" id="PF12833">
    <property type="entry name" value="HTH_18"/>
    <property type="match status" value="1"/>
</dbReference>
<dbReference type="GO" id="GO:0003700">
    <property type="term" value="F:DNA-binding transcription factor activity"/>
    <property type="evidence" value="ECO:0007669"/>
    <property type="project" value="InterPro"/>
</dbReference>
<dbReference type="Gene3D" id="1.10.10.60">
    <property type="entry name" value="Homeodomain-like"/>
    <property type="match status" value="1"/>
</dbReference>
<proteinExistence type="predicted"/>
<name>A0A369XNG3_9PROT</name>
<evidence type="ECO:0000313" key="4">
    <source>
        <dbReference type="Proteomes" id="UP000253831"/>
    </source>
</evidence>
<gene>
    <name evidence="3" type="ORF">DVS81_12080</name>
</gene>
<dbReference type="Proteomes" id="UP000253831">
    <property type="component" value="Unassembled WGS sequence"/>
</dbReference>
<dbReference type="InterPro" id="IPR018060">
    <property type="entry name" value="HTH_AraC"/>
</dbReference>
<feature type="domain" description="HTH araC/xylS-type" evidence="2">
    <location>
        <begin position="1"/>
        <end position="65"/>
    </location>
</feature>
<evidence type="ECO:0000313" key="3">
    <source>
        <dbReference type="EMBL" id="RDE50332.1"/>
    </source>
</evidence>
<organism evidence="3 4">
    <name type="scientific">Candidatus Accumulibacter meliphilus</name>
    <dbReference type="NCBI Taxonomy" id="2211374"/>
    <lineage>
        <taxon>Bacteria</taxon>
        <taxon>Pseudomonadati</taxon>
        <taxon>Pseudomonadota</taxon>
        <taxon>Betaproteobacteria</taxon>
        <taxon>Candidatus Accumulibacter</taxon>
    </lineage>
</organism>
<dbReference type="GO" id="GO:0000976">
    <property type="term" value="F:transcription cis-regulatory region binding"/>
    <property type="evidence" value="ECO:0007669"/>
    <property type="project" value="TreeGrafter"/>
</dbReference>
<evidence type="ECO:0000256" key="1">
    <source>
        <dbReference type="ARBA" id="ARBA00023125"/>
    </source>
</evidence>
<comment type="caution">
    <text evidence="3">The sequence shown here is derived from an EMBL/GenBank/DDBJ whole genome shotgun (WGS) entry which is preliminary data.</text>
</comment>
<keyword evidence="1" id="KW-0238">DNA-binding</keyword>
<dbReference type="GO" id="GO:0005829">
    <property type="term" value="C:cytosol"/>
    <property type="evidence" value="ECO:0007669"/>
    <property type="project" value="TreeGrafter"/>
</dbReference>